<reference evidence="2 3" key="1">
    <citation type="submission" date="2016-06" db="EMBL/GenBank/DDBJ databases">
        <title>Three novel species with peptidoglycan cell walls form the new genus Lacunisphaera gen. nov. in the family Opitutaceae of the verrucomicrobial subdivision 4.</title>
        <authorList>
            <person name="Rast P."/>
            <person name="Gloeckner I."/>
            <person name="Jogler M."/>
            <person name="Boedeker C."/>
            <person name="Jeske O."/>
            <person name="Wiegand S."/>
            <person name="Reinhardt R."/>
            <person name="Schumann P."/>
            <person name="Rohde M."/>
            <person name="Spring S."/>
            <person name="Gloeckner F.O."/>
            <person name="Jogler C."/>
        </authorList>
    </citation>
    <scope>NUCLEOTIDE SEQUENCE [LARGE SCALE GENOMIC DNA]</scope>
    <source>
        <strain evidence="2 3">IG16b</strain>
    </source>
</reference>
<keyword evidence="3" id="KW-1185">Reference proteome</keyword>
<keyword evidence="1" id="KW-0472">Membrane</keyword>
<dbReference type="AlphaFoldDB" id="A0A1D8AZP8"/>
<dbReference type="KEGG" id="obg:Verru16b_03476"/>
<organism evidence="2 3">
    <name type="scientific">Lacunisphaera limnophila</name>
    <dbReference type="NCBI Taxonomy" id="1838286"/>
    <lineage>
        <taxon>Bacteria</taxon>
        <taxon>Pseudomonadati</taxon>
        <taxon>Verrucomicrobiota</taxon>
        <taxon>Opitutia</taxon>
        <taxon>Opitutales</taxon>
        <taxon>Opitutaceae</taxon>
        <taxon>Lacunisphaera</taxon>
    </lineage>
</organism>
<gene>
    <name evidence="2" type="ORF">Verru16b_03476</name>
</gene>
<dbReference type="OrthoDB" id="9799456at2"/>
<dbReference type="EMBL" id="CP016094">
    <property type="protein sequence ID" value="AOS46372.1"/>
    <property type="molecule type" value="Genomic_DNA"/>
</dbReference>
<evidence type="ECO:0008006" key="4">
    <source>
        <dbReference type="Google" id="ProtNLM"/>
    </source>
</evidence>
<name>A0A1D8AZP8_9BACT</name>
<dbReference type="RefSeq" id="WP_069963430.1">
    <property type="nucleotide sequence ID" value="NZ_CP016094.1"/>
</dbReference>
<keyword evidence="1" id="KW-0812">Transmembrane</keyword>
<sequence>MRVTRLTILTRGLTHRCPNCGGKTLFVPGKLYQMHPACPACGFRYEGAGGQEGFYLRATSLNFGVTLVGYLLPVLLLAYTRTITLPTAKYLAFGGVLVPLFLYRPSRSWALLNYYLFAPEELPANGHK</sequence>
<proteinExistence type="predicted"/>
<accession>A0A1D8AZP8</accession>
<evidence type="ECO:0000256" key="1">
    <source>
        <dbReference type="SAM" id="Phobius"/>
    </source>
</evidence>
<evidence type="ECO:0000313" key="3">
    <source>
        <dbReference type="Proteomes" id="UP000095228"/>
    </source>
</evidence>
<feature type="transmembrane region" description="Helical" evidence="1">
    <location>
        <begin position="61"/>
        <end position="79"/>
    </location>
</feature>
<evidence type="ECO:0000313" key="2">
    <source>
        <dbReference type="EMBL" id="AOS46372.1"/>
    </source>
</evidence>
<keyword evidence="1" id="KW-1133">Transmembrane helix</keyword>
<dbReference type="Proteomes" id="UP000095228">
    <property type="component" value="Chromosome"/>
</dbReference>
<protein>
    <recommendedName>
        <fullName evidence="4">DUF983 domain-containing protein</fullName>
    </recommendedName>
</protein>